<proteinExistence type="predicted"/>
<dbReference type="Proteomes" id="UP000030170">
    <property type="component" value="Unassembled WGS sequence"/>
</dbReference>
<comment type="caution">
    <text evidence="1">The sequence shown here is derived from an EMBL/GenBank/DDBJ whole genome shotgun (WGS) entry which is preliminary data.</text>
</comment>
<evidence type="ECO:0000313" key="1">
    <source>
        <dbReference type="EMBL" id="KGF73574.1"/>
    </source>
</evidence>
<evidence type="ECO:0000313" key="2">
    <source>
        <dbReference type="Proteomes" id="UP000030170"/>
    </source>
</evidence>
<protein>
    <submittedName>
        <fullName evidence="1">Uncharacterized protein</fullName>
    </submittedName>
</protein>
<gene>
    <name evidence="1" type="ORF">DO97_19030</name>
</gene>
<sequence>MQRQDTSLQETVDSLMQQLQGLPASGALSTMEETVSQLSQAIAQLQTNSPLDPVFDVAVGGNDWQEPLQALEVKLERVLSGIPTELAPADDWHAAFQQLEAKLENTLVSLAPTVDDPFAPASDPAWGDEIKSQVVRAETSIGTALTQLAAIQQQLEPLAALPAQVEWLQGQISVPTPPAMVDVTALVEEAVQQKLATLEPSVPKADPSEAIGSLQAQVEMLKTQLDSVSASLSQGLANLPHLVSEAIVNHPSTPSAPSPATGDLTAPVEAALTQLSAEIAAIPNLVETAVQRRIETMHSELELFPDIPATSAQADDTPDWDSLLAELEIDPKG</sequence>
<name>A0A098TMR5_9CYAN</name>
<keyword evidence="2" id="KW-1185">Reference proteome</keyword>
<reference evidence="1 2" key="1">
    <citation type="journal article" date="2014" name="Mol. Ecol.">
        <title>Evolution of Synechococcus.</title>
        <authorList>
            <person name="Dvorak P."/>
            <person name="Casamatta D."/>
            <person name="Hasler P."/>
            <person name="Poulickova A."/>
            <person name="Ondrej V."/>
            <person name="Sanges R."/>
        </authorList>
    </citation>
    <scope>NUCLEOTIDE SEQUENCE [LARGE SCALE GENOMIC DNA]</scope>
    <source>
        <strain evidence="1 2">CAUP A 1101</strain>
    </source>
</reference>
<dbReference type="EMBL" id="JJML01000007">
    <property type="protein sequence ID" value="KGF73574.1"/>
    <property type="molecule type" value="Genomic_DNA"/>
</dbReference>
<organism evidence="1 2">
    <name type="scientific">Neosynechococcus sphagnicola sy1</name>
    <dbReference type="NCBI Taxonomy" id="1497020"/>
    <lineage>
        <taxon>Bacteria</taxon>
        <taxon>Bacillati</taxon>
        <taxon>Cyanobacteriota</taxon>
        <taxon>Cyanophyceae</taxon>
        <taxon>Neosynechococcales</taxon>
        <taxon>Neosynechococcaceae</taxon>
        <taxon>Neosynechococcus</taxon>
    </lineage>
</organism>
<accession>A0A098TMR5</accession>
<dbReference type="STRING" id="1497020.DO97_19030"/>
<dbReference type="AlphaFoldDB" id="A0A098TMR5"/>
<dbReference type="RefSeq" id="WP_156120432.1">
    <property type="nucleotide sequence ID" value="NZ_JJML01000007.1"/>
</dbReference>